<evidence type="ECO:0000313" key="2">
    <source>
        <dbReference type="Proteomes" id="UP000671913"/>
    </source>
</evidence>
<dbReference type="AlphaFoldDB" id="A0A974Y2U9"/>
<reference evidence="1" key="1">
    <citation type="submission" date="2020-08" db="EMBL/GenBank/DDBJ databases">
        <title>Genomic insights into the carbon and energy metabolism of the first obligate autotrophic acetogenic bacterium Aceticella autotrophica gen. nov., sp. nov.</title>
        <authorList>
            <person name="Toshchakov S.V."/>
            <person name="Elcheninov A.G."/>
            <person name="Kublanov I.V."/>
            <person name="Frolov E.N."/>
            <person name="Lebedinsky A.V."/>
        </authorList>
    </citation>
    <scope>NUCLEOTIDE SEQUENCE</scope>
    <source>
        <strain evidence="1">3443-3Ac</strain>
    </source>
</reference>
<gene>
    <name evidence="1" type="ORF">ACETAC_05940</name>
</gene>
<dbReference type="RefSeq" id="WP_284679137.1">
    <property type="nucleotide sequence ID" value="NZ_CP060096.1"/>
</dbReference>
<dbReference type="EMBL" id="CP060096">
    <property type="protein sequence ID" value="QSZ26465.1"/>
    <property type="molecule type" value="Genomic_DNA"/>
</dbReference>
<evidence type="ECO:0000313" key="1">
    <source>
        <dbReference type="EMBL" id="QSZ26465.1"/>
    </source>
</evidence>
<proteinExistence type="predicted"/>
<keyword evidence="2" id="KW-1185">Reference proteome</keyword>
<protein>
    <submittedName>
        <fullName evidence="1">Uncharacterized protein</fullName>
    </submittedName>
</protein>
<name>A0A974Y2U9_9THEO</name>
<dbReference type="Proteomes" id="UP000671913">
    <property type="component" value="Chromosome"/>
</dbReference>
<accession>A0A974Y2U9</accession>
<sequence>MNYIKVPDEIYLSGNENRKKVVELNNEYKSLKNTKEDILKKEEISKKIAELKKESTVKINDKIFINKLLNDIHNSKGIKENIILKNPNIGLLNDFFNVQFIYNDVKTSDINKLKEGYVFEFIIFNNQALIPKYSKNTKNNISFVRVELSNNTLKYIENYYNSKK</sequence>
<organism evidence="1 2">
    <name type="scientific">Aceticella autotrophica</name>
    <dbReference type="NCBI Taxonomy" id="2755338"/>
    <lineage>
        <taxon>Bacteria</taxon>
        <taxon>Bacillati</taxon>
        <taxon>Bacillota</taxon>
        <taxon>Clostridia</taxon>
        <taxon>Thermoanaerobacterales</taxon>
        <taxon>Thermoanaerobacteraceae</taxon>
        <taxon>Aceticella</taxon>
    </lineage>
</organism>
<dbReference type="KEGG" id="aaut:ACETAC_05940"/>